<name>A0A1I3V1E4_9RHOB</name>
<dbReference type="OrthoDB" id="7831129at2"/>
<organism evidence="1 2">
    <name type="scientific">Jannaschia pohangensis</name>
    <dbReference type="NCBI Taxonomy" id="390807"/>
    <lineage>
        <taxon>Bacteria</taxon>
        <taxon>Pseudomonadati</taxon>
        <taxon>Pseudomonadota</taxon>
        <taxon>Alphaproteobacteria</taxon>
        <taxon>Rhodobacterales</taxon>
        <taxon>Roseobacteraceae</taxon>
        <taxon>Jannaschia</taxon>
    </lineage>
</organism>
<evidence type="ECO:0000313" key="2">
    <source>
        <dbReference type="Proteomes" id="UP000199110"/>
    </source>
</evidence>
<gene>
    <name evidence="1" type="ORF">SAMN04488095_0060</name>
</gene>
<protein>
    <submittedName>
        <fullName evidence="1">Uncharacterized protein</fullName>
    </submittedName>
</protein>
<accession>A0A1I3V1E4</accession>
<dbReference type="STRING" id="390807.SAMN04488095_0060"/>
<dbReference type="AlphaFoldDB" id="A0A1I3V1E4"/>
<sequence length="271" mass="27951">MTDALREKLARLARTDEEWTVTGRVLAAPEGATRESLLQALLDEIDDTVLTARLVFGYGGEGPRSGRLTVIAGGRRLRGILAATDELGADPDLLGRALDAETDADAGTVGALFDRFVAGALQAVAPITVIATPRPEGAGADLSEGGIGVRQLAAAWDLEADDPGIPDITRLLTRCGADLTASLMRNADGTETAEPDAPAEIAATLGDLVARADSGKDAAAPTLTIWLPHMGSTAPALGLARGAQGGRLAMAFAPGNLAKIQTAWVRITRKS</sequence>
<proteinExistence type="predicted"/>
<dbReference type="Proteomes" id="UP000199110">
    <property type="component" value="Unassembled WGS sequence"/>
</dbReference>
<evidence type="ECO:0000313" key="1">
    <source>
        <dbReference type="EMBL" id="SFJ88960.1"/>
    </source>
</evidence>
<dbReference type="EMBL" id="FORA01000012">
    <property type="protein sequence ID" value="SFJ88960.1"/>
    <property type="molecule type" value="Genomic_DNA"/>
</dbReference>
<reference evidence="1 2" key="1">
    <citation type="submission" date="2016-10" db="EMBL/GenBank/DDBJ databases">
        <authorList>
            <person name="de Groot N.N."/>
        </authorList>
    </citation>
    <scope>NUCLEOTIDE SEQUENCE [LARGE SCALE GENOMIC DNA]</scope>
    <source>
        <strain evidence="1 2">DSM 19073</strain>
    </source>
</reference>
<dbReference type="RefSeq" id="WP_092785182.1">
    <property type="nucleotide sequence ID" value="NZ_FORA01000012.1"/>
</dbReference>
<keyword evidence="2" id="KW-1185">Reference proteome</keyword>